<keyword evidence="1" id="KW-0808">Transferase</keyword>
<dbReference type="EMBL" id="BLWD01000001">
    <property type="protein sequence ID" value="GFN06672.1"/>
    <property type="molecule type" value="Genomic_DNA"/>
</dbReference>
<dbReference type="InterPro" id="IPR050267">
    <property type="entry name" value="Anti-sigma-factor_SerPK"/>
</dbReference>
<dbReference type="CDD" id="cd16936">
    <property type="entry name" value="HATPase_RsbW-like"/>
    <property type="match status" value="1"/>
</dbReference>
<dbReference type="RefSeq" id="WP_051821845.1">
    <property type="nucleotide sequence ID" value="NZ_BMUG01000009.1"/>
</dbReference>
<organism evidence="4 5">
    <name type="scientific">Streptomyces microflavus</name>
    <name type="common">Streptomyces lipmanii</name>
    <dbReference type="NCBI Taxonomy" id="1919"/>
    <lineage>
        <taxon>Bacteria</taxon>
        <taxon>Bacillati</taxon>
        <taxon>Actinomycetota</taxon>
        <taxon>Actinomycetes</taxon>
        <taxon>Kitasatosporales</taxon>
        <taxon>Streptomycetaceae</taxon>
        <taxon>Streptomyces</taxon>
    </lineage>
</organism>
<comment type="caution">
    <text evidence="4">The sequence shown here is derived from an EMBL/GenBank/DDBJ whole genome shotgun (WGS) entry which is preliminary data.</text>
</comment>
<keyword evidence="1" id="KW-0418">Kinase</keyword>
<dbReference type="Gene3D" id="3.30.565.10">
    <property type="entry name" value="Histidine kinase-like ATPase, C-terminal domain"/>
    <property type="match status" value="1"/>
</dbReference>
<dbReference type="GO" id="GO:0004674">
    <property type="term" value="F:protein serine/threonine kinase activity"/>
    <property type="evidence" value="ECO:0007669"/>
    <property type="project" value="UniProtKB-KW"/>
</dbReference>
<evidence type="ECO:0000313" key="4">
    <source>
        <dbReference type="EMBL" id="GFN06672.1"/>
    </source>
</evidence>
<dbReference type="PANTHER" id="PTHR35526:SF3">
    <property type="entry name" value="ANTI-SIGMA-F FACTOR RSBW"/>
    <property type="match status" value="1"/>
</dbReference>
<dbReference type="Pfam" id="PF13581">
    <property type="entry name" value="HATPase_c_2"/>
    <property type="match status" value="1"/>
</dbReference>
<dbReference type="AlphaFoldDB" id="A0A7J0CW37"/>
<evidence type="ECO:0000256" key="1">
    <source>
        <dbReference type="ARBA" id="ARBA00022527"/>
    </source>
</evidence>
<name>A0A7J0CW37_STRMI</name>
<proteinExistence type="predicted"/>
<dbReference type="PANTHER" id="PTHR35526">
    <property type="entry name" value="ANTI-SIGMA-F FACTOR RSBW-RELATED"/>
    <property type="match status" value="1"/>
</dbReference>
<gene>
    <name evidence="4" type="ORF">Smic_52280</name>
</gene>
<sequence>MTRQTPPYQPQQVRFVDQLALVATQSAASASRHFLRLALSKWQAALIEDDVLLVASELVTNAVTVTGVLPKPPAWDELERLGLVHVRLVGLSDSVVVEVWDVSGEPPRLQRVGDDAEGGRGLLLVQQLATRWGSYRTTGGKAVWAQLAARPPLPQRPRGERRGGRSAAARPGPDAALLRRIRAGLDTAL</sequence>
<keyword evidence="1" id="KW-0723">Serine/threonine-protein kinase</keyword>
<accession>A0A7J0CW37</accession>
<protein>
    <recommendedName>
        <fullName evidence="3">Histidine kinase/HSP90-like ATPase domain-containing protein</fullName>
    </recommendedName>
</protein>
<dbReference type="Proteomes" id="UP000498740">
    <property type="component" value="Unassembled WGS sequence"/>
</dbReference>
<evidence type="ECO:0000256" key="2">
    <source>
        <dbReference type="SAM" id="MobiDB-lite"/>
    </source>
</evidence>
<feature type="region of interest" description="Disordered" evidence="2">
    <location>
        <begin position="149"/>
        <end position="173"/>
    </location>
</feature>
<evidence type="ECO:0000259" key="3">
    <source>
        <dbReference type="Pfam" id="PF13581"/>
    </source>
</evidence>
<dbReference type="InterPro" id="IPR036890">
    <property type="entry name" value="HATPase_C_sf"/>
</dbReference>
<dbReference type="InterPro" id="IPR003594">
    <property type="entry name" value="HATPase_dom"/>
</dbReference>
<feature type="domain" description="Histidine kinase/HSP90-like ATPase" evidence="3">
    <location>
        <begin position="25"/>
        <end position="146"/>
    </location>
</feature>
<evidence type="ECO:0000313" key="5">
    <source>
        <dbReference type="Proteomes" id="UP000498740"/>
    </source>
</evidence>
<reference evidence="4 5" key="1">
    <citation type="submission" date="2020-05" db="EMBL/GenBank/DDBJ databases">
        <title>Whole genome shotgun sequence of Streptomyces microflavus NBRC 13062.</title>
        <authorList>
            <person name="Komaki H."/>
            <person name="Tamura T."/>
        </authorList>
    </citation>
    <scope>NUCLEOTIDE SEQUENCE [LARGE SCALE GENOMIC DNA]</scope>
    <source>
        <strain evidence="4 5">NBRC 13062</strain>
    </source>
</reference>